<evidence type="ECO:0000313" key="1">
    <source>
        <dbReference type="EMBL" id="MBD2802828.1"/>
    </source>
</evidence>
<dbReference type="EMBL" id="JACXBF010000542">
    <property type="protein sequence ID" value="MBD2802828.1"/>
    <property type="molecule type" value="Genomic_DNA"/>
</dbReference>
<reference evidence="1" key="1">
    <citation type="submission" date="2020-09" db="EMBL/GenBank/DDBJ databases">
        <authorList>
            <person name="Palma L."/>
            <person name="Caballero P."/>
            <person name="Berry C."/>
            <person name="Del Valle E."/>
        </authorList>
    </citation>
    <scope>NUCLEOTIDE SEQUENCE</scope>
    <source>
        <strain evidence="1">M</strain>
    </source>
</reference>
<dbReference type="RefSeq" id="WP_323869780.1">
    <property type="nucleotide sequence ID" value="NZ_JACXBF010000542.1"/>
</dbReference>
<gene>
    <name evidence="1" type="ORF">ID854_20870</name>
</gene>
<sequence length="318" mass="36178">MRYHYILFKLKDSYHGSVVRYDAYEDVWEKQKTVTEVEIEKKNNPAGFLYKTDQSGPEKLYMVLREYRYFGATDIVLVDVSNGEYANTDFTSSSTIVPFNHSRNVNFLYQESSGTLNAAFLRFDNNNPLRLNLGGLSELDADLKQYEISGYPSMVHFDNHLGDNAKVFYVNADQKLASFDIDFHRQSTTGQRIYSKLTVIGSPSSIYNAWRGEHIVFYRSQYNELCYAIFSAHGPSAGRLLADGSLYSHRTEVFSSPTVIYSDKKATVYFVGDDEKMWMYQIGIAGKLPEIVLYRGNFVIGDVSGAPFAIASDTQVMF</sequence>
<comment type="caution">
    <text evidence="1">The sequence shown here is derived from an EMBL/GenBank/DDBJ whole genome shotgun (WGS) entry which is preliminary data.</text>
</comment>
<protein>
    <submittedName>
        <fullName evidence="1">Uncharacterized protein</fullName>
    </submittedName>
</protein>
<reference evidence="1" key="2">
    <citation type="journal article" date="2024" name="Toxins">
        <title>Genome Sequence Analysis of Native Xenorhabdus Strains Isolated from Entomopathogenic Nematodes in Argentina.</title>
        <authorList>
            <person name="Palma L."/>
            <person name="Frizzo L."/>
            <person name="Kaiser S."/>
            <person name="Berry C."/>
            <person name="Caballero P."/>
            <person name="Bode H.B."/>
            <person name="Del Valle E.E."/>
        </authorList>
    </citation>
    <scope>NUCLEOTIDE SEQUENCE</scope>
    <source>
        <strain evidence="1">M</strain>
    </source>
</reference>
<proteinExistence type="predicted"/>
<organism evidence="1">
    <name type="scientific">Xenorhabdus szentirmaii</name>
    <dbReference type="NCBI Taxonomy" id="290112"/>
    <lineage>
        <taxon>Bacteria</taxon>
        <taxon>Pseudomonadati</taxon>
        <taxon>Pseudomonadota</taxon>
        <taxon>Gammaproteobacteria</taxon>
        <taxon>Enterobacterales</taxon>
        <taxon>Morganellaceae</taxon>
        <taxon>Xenorhabdus</taxon>
    </lineage>
</organism>
<dbReference type="AlphaFoldDB" id="A0AAW3Z3A0"/>
<dbReference type="Proteomes" id="UP001193920">
    <property type="component" value="Unassembled WGS sequence"/>
</dbReference>
<dbReference type="SUPFAM" id="SSF89372">
    <property type="entry name" value="Fucose-specific lectin"/>
    <property type="match status" value="1"/>
</dbReference>
<name>A0AAW3Z3A0_9GAMM</name>
<accession>A0AAW3Z3A0</accession>